<dbReference type="Proteomes" id="UP000479000">
    <property type="component" value="Unassembled WGS sequence"/>
</dbReference>
<dbReference type="EMBL" id="CADCXU010017607">
    <property type="protein sequence ID" value="CAB0006356.1"/>
    <property type="molecule type" value="Genomic_DNA"/>
</dbReference>
<sequence length="291" mass="32411">MSKATRSTWRCFECRSAPKDSDLLTCPDANPSQNEAFLKSIFDKMGEQIASTIRRELNPFKEEMKEKLSLMQSSLDSCLEQYSSLSSELSGIRHDLESIKNENLQARVKLLEEKIAELPVAGRFDAELILSEVEERRRRSSNVLFFKVPESGSNVPSESTAHDLGCVKGFLDTLSPGLSGHAQRGFRLGKRSPDNVRPLKVVFDSSSTATQVMSSVRSAIAPMYTISADRTVRQRDFLQHVRSELKTRSEKGEPNLTIKFISGIPRIVTSYPAGPEKSSKNAWDPLPAPST</sequence>
<dbReference type="OrthoDB" id="6606635at2759"/>
<name>A0A6H5GRA5_9HEMI</name>
<dbReference type="AlphaFoldDB" id="A0A6H5GRA5"/>
<reference evidence="3 5" key="1">
    <citation type="submission" date="2020-02" db="EMBL/GenBank/DDBJ databases">
        <authorList>
            <person name="Ferguson B K."/>
        </authorList>
    </citation>
    <scope>NUCLEOTIDE SEQUENCE [LARGE SCALE GENOMIC DNA]</scope>
</reference>
<organism evidence="3 5">
    <name type="scientific">Nesidiocoris tenuis</name>
    <dbReference type="NCBI Taxonomy" id="355587"/>
    <lineage>
        <taxon>Eukaryota</taxon>
        <taxon>Metazoa</taxon>
        <taxon>Ecdysozoa</taxon>
        <taxon>Arthropoda</taxon>
        <taxon>Hexapoda</taxon>
        <taxon>Insecta</taxon>
        <taxon>Pterygota</taxon>
        <taxon>Neoptera</taxon>
        <taxon>Paraneoptera</taxon>
        <taxon>Hemiptera</taxon>
        <taxon>Heteroptera</taxon>
        <taxon>Panheteroptera</taxon>
        <taxon>Cimicomorpha</taxon>
        <taxon>Miridae</taxon>
        <taxon>Dicyphina</taxon>
        <taxon>Nesidiocoris</taxon>
    </lineage>
</organism>
<evidence type="ECO:0000256" key="2">
    <source>
        <dbReference type="SAM" id="MobiDB-lite"/>
    </source>
</evidence>
<protein>
    <submittedName>
        <fullName evidence="3">Uncharacterized protein</fullName>
    </submittedName>
</protein>
<evidence type="ECO:0000313" key="3">
    <source>
        <dbReference type="EMBL" id="CAB0006356.1"/>
    </source>
</evidence>
<dbReference type="EMBL" id="CADCXU010033416">
    <property type="protein sequence ID" value="CAB0018890.1"/>
    <property type="molecule type" value="Genomic_DNA"/>
</dbReference>
<evidence type="ECO:0000313" key="4">
    <source>
        <dbReference type="EMBL" id="CAB0018890.1"/>
    </source>
</evidence>
<gene>
    <name evidence="3" type="ORF">NTEN_LOCUS11833</name>
    <name evidence="4" type="ORF">NTEN_LOCUS22603</name>
</gene>
<evidence type="ECO:0000256" key="1">
    <source>
        <dbReference type="SAM" id="Coils"/>
    </source>
</evidence>
<evidence type="ECO:0000313" key="5">
    <source>
        <dbReference type="Proteomes" id="UP000479000"/>
    </source>
</evidence>
<keyword evidence="1" id="KW-0175">Coiled coil</keyword>
<feature type="coiled-coil region" evidence="1">
    <location>
        <begin position="94"/>
        <end position="121"/>
    </location>
</feature>
<accession>A0A6H5GRA5</accession>
<keyword evidence="5" id="KW-1185">Reference proteome</keyword>
<proteinExistence type="predicted"/>
<feature type="region of interest" description="Disordered" evidence="2">
    <location>
        <begin position="271"/>
        <end position="291"/>
    </location>
</feature>